<proteinExistence type="predicted"/>
<reference evidence="1 2" key="1">
    <citation type="submission" date="2022-11" db="EMBL/GenBank/DDBJ databases">
        <title>Minimal conservation of predation-associated metabolite biosynthetic gene clusters underscores biosynthetic potential of Myxococcota including descriptions for ten novel species: Archangium lansinium sp. nov., Myxococcus landrumus sp. nov., Nannocystis bai.</title>
        <authorList>
            <person name="Ahearne A."/>
            <person name="Stevens C."/>
            <person name="Dowd S."/>
        </authorList>
    </citation>
    <scope>NUCLEOTIDE SEQUENCE [LARGE SCALE GENOMIC DNA]</scope>
    <source>
        <strain evidence="1 2">BB15-2</strain>
    </source>
</reference>
<evidence type="ECO:0000313" key="2">
    <source>
        <dbReference type="Proteomes" id="UP001221686"/>
    </source>
</evidence>
<name>A0ABT5E7C2_9BACT</name>
<accession>A0ABT5E7C2</accession>
<dbReference type="Proteomes" id="UP001221686">
    <property type="component" value="Unassembled WGS sequence"/>
</dbReference>
<organism evidence="1 2">
    <name type="scientific">Nannocystis bainbridge</name>
    <dbReference type="NCBI Taxonomy" id="2995303"/>
    <lineage>
        <taxon>Bacteria</taxon>
        <taxon>Pseudomonadati</taxon>
        <taxon>Myxococcota</taxon>
        <taxon>Polyangia</taxon>
        <taxon>Nannocystales</taxon>
        <taxon>Nannocystaceae</taxon>
        <taxon>Nannocystis</taxon>
    </lineage>
</organism>
<sequence length="134" mass="14817">MATTWLLKDATGANLTHQPPSGSPLELNFTPRGEAHLAGWPAELIYLCEATEPTGATVVIHLSPDESGYWLSQVMTRPREDPSHPGDYTWTTEGDGTTTITFDVPALTSTEIYRWTLGEDEPPIALKMKVRVHR</sequence>
<gene>
    <name evidence="1" type="ORF">POL25_30590</name>
</gene>
<keyword evidence="2" id="KW-1185">Reference proteome</keyword>
<evidence type="ECO:0000313" key="1">
    <source>
        <dbReference type="EMBL" id="MDC0721295.1"/>
    </source>
</evidence>
<protein>
    <submittedName>
        <fullName evidence="1">Uncharacterized protein</fullName>
    </submittedName>
</protein>
<dbReference type="EMBL" id="JAQNDL010000003">
    <property type="protein sequence ID" value="MDC0721295.1"/>
    <property type="molecule type" value="Genomic_DNA"/>
</dbReference>
<dbReference type="RefSeq" id="WP_272089798.1">
    <property type="nucleotide sequence ID" value="NZ_JAQNDL010000003.1"/>
</dbReference>
<comment type="caution">
    <text evidence="1">The sequence shown here is derived from an EMBL/GenBank/DDBJ whole genome shotgun (WGS) entry which is preliminary data.</text>
</comment>